<evidence type="ECO:0000256" key="1">
    <source>
        <dbReference type="ARBA" id="ARBA00004141"/>
    </source>
</evidence>
<dbReference type="PANTHER" id="PTHR45667">
    <property type="entry name" value="S-ADENOSYLMETHIONINE MITOCHONDRIAL CARRIER PROTEIN"/>
    <property type="match status" value="1"/>
</dbReference>
<accession>A0ABD3S0P5</accession>
<evidence type="ECO:0000256" key="2">
    <source>
        <dbReference type="ARBA" id="ARBA00006375"/>
    </source>
</evidence>
<dbReference type="Pfam" id="PF00153">
    <property type="entry name" value="Mito_carr"/>
    <property type="match status" value="1"/>
</dbReference>
<protein>
    <submittedName>
        <fullName evidence="10">Uncharacterized protein</fullName>
    </submittedName>
</protein>
<evidence type="ECO:0000256" key="8">
    <source>
        <dbReference type="PROSITE-ProRule" id="PRU00282"/>
    </source>
</evidence>
<keyword evidence="5" id="KW-0677">Repeat</keyword>
<keyword evidence="6" id="KW-1133">Transmembrane helix</keyword>
<dbReference type="AlphaFoldDB" id="A0ABD3S0P5"/>
<keyword evidence="3 9" id="KW-0813">Transport</keyword>
<comment type="similarity">
    <text evidence="2 9">Belongs to the mitochondrial carrier (TC 2.A.29) family.</text>
</comment>
<evidence type="ECO:0000256" key="4">
    <source>
        <dbReference type="ARBA" id="ARBA00022692"/>
    </source>
</evidence>
<sequence length="375" mass="41681">MTGDSLSPRNEKISFKKSPNPIEGAFFELADFDYKNRTPSENDKSGNSNSHHQTSEILSTTDIVSAVSYVWGRARQPLSLLLSKTNPTCKSDVIQGGDSFHYTAEKGAFRTFTIADDEPSSGDLTNKTKSTILEQGNTENLKENKKISSSQTIYEFCSLWRMLHAKSTMIDNSSVENCPSSTRIPHNLGSIYLWMSEIALNKQKKPVICVRFEDKTEETTECQIFTSKSDKDSKDKKIAPCNSDCENSMKEIDEGTTYVKANSSDVDFSLSDNKKPQYALAKQEHAFAGAMAGIFVSLCLHPMDTVKTVIQSCRSDQKSLHYIGRSIISERGVTGLYRGISSNLVTSAPISAIYTFTYESVKKTLLPLLPKWTSN</sequence>
<feature type="repeat" description="Solcar" evidence="8">
    <location>
        <begin position="280"/>
        <end position="364"/>
    </location>
</feature>
<dbReference type="EMBL" id="JBJXBP010000007">
    <property type="protein sequence ID" value="KAL3818054.1"/>
    <property type="molecule type" value="Genomic_DNA"/>
</dbReference>
<dbReference type="SUPFAM" id="SSF103506">
    <property type="entry name" value="Mitochondrial carrier"/>
    <property type="match status" value="1"/>
</dbReference>
<dbReference type="InterPro" id="IPR018108">
    <property type="entry name" value="MCP_transmembrane"/>
</dbReference>
<evidence type="ECO:0000313" key="11">
    <source>
        <dbReference type="Proteomes" id="UP001634393"/>
    </source>
</evidence>
<evidence type="ECO:0000256" key="3">
    <source>
        <dbReference type="ARBA" id="ARBA00022448"/>
    </source>
</evidence>
<evidence type="ECO:0000256" key="6">
    <source>
        <dbReference type="ARBA" id="ARBA00022989"/>
    </source>
</evidence>
<comment type="caution">
    <text evidence="10">The sequence shown here is derived from an EMBL/GenBank/DDBJ whole genome shotgun (WGS) entry which is preliminary data.</text>
</comment>
<dbReference type="InterPro" id="IPR023395">
    <property type="entry name" value="MCP_dom_sf"/>
</dbReference>
<organism evidence="10 11">
    <name type="scientific">Penstemon smallii</name>
    <dbReference type="NCBI Taxonomy" id="265156"/>
    <lineage>
        <taxon>Eukaryota</taxon>
        <taxon>Viridiplantae</taxon>
        <taxon>Streptophyta</taxon>
        <taxon>Embryophyta</taxon>
        <taxon>Tracheophyta</taxon>
        <taxon>Spermatophyta</taxon>
        <taxon>Magnoliopsida</taxon>
        <taxon>eudicotyledons</taxon>
        <taxon>Gunneridae</taxon>
        <taxon>Pentapetalae</taxon>
        <taxon>asterids</taxon>
        <taxon>lamiids</taxon>
        <taxon>Lamiales</taxon>
        <taxon>Plantaginaceae</taxon>
        <taxon>Cheloneae</taxon>
        <taxon>Penstemon</taxon>
    </lineage>
</organism>
<reference evidence="10 11" key="1">
    <citation type="submission" date="2024-12" db="EMBL/GenBank/DDBJ databases">
        <title>The unique morphological basis and parallel evolutionary history of personate flowers in Penstemon.</title>
        <authorList>
            <person name="Depatie T.H."/>
            <person name="Wessinger C.A."/>
        </authorList>
    </citation>
    <scope>NUCLEOTIDE SEQUENCE [LARGE SCALE GENOMIC DNA]</scope>
    <source>
        <strain evidence="10">WTNN_2</strain>
        <tissue evidence="10">Leaf</tissue>
    </source>
</reference>
<dbReference type="GO" id="GO:0016020">
    <property type="term" value="C:membrane"/>
    <property type="evidence" value="ECO:0007669"/>
    <property type="project" value="UniProtKB-SubCell"/>
</dbReference>
<dbReference type="Proteomes" id="UP001634393">
    <property type="component" value="Unassembled WGS sequence"/>
</dbReference>
<dbReference type="PROSITE" id="PS50920">
    <property type="entry name" value="SOLCAR"/>
    <property type="match status" value="1"/>
</dbReference>
<proteinExistence type="inferred from homology"/>
<keyword evidence="7 8" id="KW-0472">Membrane</keyword>
<evidence type="ECO:0000256" key="7">
    <source>
        <dbReference type="ARBA" id="ARBA00023136"/>
    </source>
</evidence>
<comment type="subcellular location">
    <subcellularLocation>
        <location evidence="1">Membrane</location>
        <topology evidence="1">Multi-pass membrane protein</topology>
    </subcellularLocation>
</comment>
<evidence type="ECO:0000256" key="5">
    <source>
        <dbReference type="ARBA" id="ARBA00022737"/>
    </source>
</evidence>
<name>A0ABD3S0P5_9LAMI</name>
<gene>
    <name evidence="10" type="ORF">ACJIZ3_003959</name>
</gene>
<keyword evidence="11" id="KW-1185">Reference proteome</keyword>
<evidence type="ECO:0000256" key="9">
    <source>
        <dbReference type="RuleBase" id="RU000488"/>
    </source>
</evidence>
<keyword evidence="4 8" id="KW-0812">Transmembrane</keyword>
<dbReference type="Gene3D" id="1.50.40.10">
    <property type="entry name" value="Mitochondrial carrier domain"/>
    <property type="match status" value="1"/>
</dbReference>
<evidence type="ECO:0000313" key="10">
    <source>
        <dbReference type="EMBL" id="KAL3818054.1"/>
    </source>
</evidence>